<dbReference type="RefSeq" id="WP_055650593.1">
    <property type="nucleotide sequence ID" value="NZ_BAABXL010000001.1"/>
</dbReference>
<protein>
    <submittedName>
        <fullName evidence="2">Uncharacterized protein</fullName>
    </submittedName>
</protein>
<keyword evidence="3" id="KW-1185">Reference proteome</keyword>
<reference evidence="2 3" key="1">
    <citation type="submission" date="2024-04" db="EMBL/GenBank/DDBJ databases">
        <title>Defined microbial consortia suppress multidrug-resistant proinflammatory Enterobacteriaceae via ecological control.</title>
        <authorList>
            <person name="Furuichi M."/>
            <person name="Kawaguchi T."/>
            <person name="Pust M."/>
            <person name="Yasuma K."/>
            <person name="Plichta D."/>
            <person name="Hasegawa N."/>
            <person name="Ohya T."/>
            <person name="Bhattarai S."/>
            <person name="Sasajima S."/>
            <person name="Aoto Y."/>
            <person name="Tuganbaev T."/>
            <person name="Yaginuma M."/>
            <person name="Ueda M."/>
            <person name="Okahashi N."/>
            <person name="Amafuji K."/>
            <person name="Kiridooshi Y."/>
            <person name="Sugita K."/>
            <person name="Strazar M."/>
            <person name="Skelly A."/>
            <person name="Suda W."/>
            <person name="Hattori M."/>
            <person name="Nakamoto N."/>
            <person name="Caballero S."/>
            <person name="Norman J."/>
            <person name="Olle B."/>
            <person name="Tanoue T."/>
            <person name="Arita M."/>
            <person name="Bucci V."/>
            <person name="Atarashi K."/>
            <person name="Xavier R."/>
            <person name="Honda K."/>
        </authorList>
    </citation>
    <scope>NUCLEOTIDE SEQUENCE [LARGE SCALE GENOMIC DNA]</scope>
    <source>
        <strain evidence="3">f13</strain>
    </source>
</reference>
<accession>A0ABQ0ASY7</accession>
<evidence type="ECO:0000313" key="3">
    <source>
        <dbReference type="Proteomes" id="UP001600894"/>
    </source>
</evidence>
<keyword evidence="1" id="KW-0812">Transmembrane</keyword>
<feature type="transmembrane region" description="Helical" evidence="1">
    <location>
        <begin position="452"/>
        <end position="473"/>
    </location>
</feature>
<organism evidence="2 3">
    <name type="scientific">Enterocloster alcoholdehydrogenati</name>
    <dbReference type="NCBI Taxonomy" id="2547410"/>
    <lineage>
        <taxon>Bacteria</taxon>
        <taxon>Bacillati</taxon>
        <taxon>Bacillota</taxon>
        <taxon>Clostridia</taxon>
        <taxon>Lachnospirales</taxon>
        <taxon>Lachnospiraceae</taxon>
        <taxon>Enterocloster</taxon>
    </lineage>
</organism>
<dbReference type="EMBL" id="BAABXL010000001">
    <property type="protein sequence ID" value="GAA6267147.1"/>
    <property type="molecule type" value="Genomic_DNA"/>
</dbReference>
<proteinExistence type="predicted"/>
<name>A0ABQ0ASY7_9FIRM</name>
<feature type="transmembrane region" description="Helical" evidence="1">
    <location>
        <begin position="351"/>
        <end position="368"/>
    </location>
</feature>
<evidence type="ECO:0000256" key="1">
    <source>
        <dbReference type="SAM" id="Phobius"/>
    </source>
</evidence>
<feature type="transmembrane region" description="Helical" evidence="1">
    <location>
        <begin position="380"/>
        <end position="400"/>
    </location>
</feature>
<dbReference type="Proteomes" id="UP001600894">
    <property type="component" value="Unassembled WGS sequence"/>
</dbReference>
<keyword evidence="1" id="KW-0472">Membrane</keyword>
<gene>
    <name evidence="2" type="ORF">F130042H8_02070</name>
</gene>
<comment type="caution">
    <text evidence="2">The sequence shown here is derived from an EMBL/GenBank/DDBJ whole genome shotgun (WGS) entry which is preliminary data.</text>
</comment>
<sequence length="498" mass="57679">MLTELIQAATIIDSVVSERMKVYEASFKFEVKNAPEYGYFLDIINSVSQRDKIKIVLQDETEQVYDFSLGNEEDYKGFINDTLEDEIINVKVKIDKEVVNNHFSIYAFDEFVKDILSLSLEEVMIAFSNLLKQSSNYLVFDVYSPVAMFATKTMFFVPNGNGMVNTEFNRKRRMEECREVSYFYNFDIFEVLPDDFKITIDYENNPLREVFQKIMVLLSISFIATSSTISNSQLKGIINGQRTMEYCCNISELPDNKILYSIYNWIYTDGNPIDKAIIVRNVISLHCKYVSITEIDEKVMASIQSNYNLYLKENVKAYLELKNKVAEFISDTVSRTGEYATGLLDKFKSNIIAIFGFLFTVILANIVSNQPLDNLFTKEITIIVECVLLGSFVYLIICYCQSRYEIKKVWDSYEQLKLNYKDILTDEDLSEIFGNDEMLEKMKSSIRKSEKIYLSLWIIFLLGSIIVVESLSVCPVYPNILKTLEYISELALRFSIKK</sequence>
<keyword evidence="1" id="KW-1133">Transmembrane helix</keyword>
<evidence type="ECO:0000313" key="2">
    <source>
        <dbReference type="EMBL" id="GAA6267147.1"/>
    </source>
</evidence>